<organism evidence="1 2">
    <name type="scientific">Trichonephila clavipes</name>
    <name type="common">Golden silk orbweaver</name>
    <name type="synonym">Nephila clavipes</name>
    <dbReference type="NCBI Taxonomy" id="2585209"/>
    <lineage>
        <taxon>Eukaryota</taxon>
        <taxon>Metazoa</taxon>
        <taxon>Ecdysozoa</taxon>
        <taxon>Arthropoda</taxon>
        <taxon>Chelicerata</taxon>
        <taxon>Arachnida</taxon>
        <taxon>Araneae</taxon>
        <taxon>Araneomorphae</taxon>
        <taxon>Entelegynae</taxon>
        <taxon>Araneoidea</taxon>
        <taxon>Nephilidae</taxon>
        <taxon>Trichonephila</taxon>
    </lineage>
</organism>
<evidence type="ECO:0000313" key="2">
    <source>
        <dbReference type="Proteomes" id="UP000887159"/>
    </source>
</evidence>
<gene>
    <name evidence="1" type="primary">mariner T</name>
    <name evidence="1" type="ORF">TNCV_1997781</name>
</gene>
<sequence>MILNHGQVTWTTPELAPTLPTTTPHHGRTALDRFNMHRCIGFHWGNISNALLAQFRCNKSEFGGRLIAVDEPWIHWTGTKMQSKQWTTRGEPAPKKAKTVFSTRKVMPTVFWNSHRVILIEYLQKGKTITGTYYASLLKKLKAELAEKRSHLQKKKILFHQDNAQSHTSMVVMAKIYELRIELLEHLPYSQNLALGDFFLFPHLKIALRGHGFSLNEETITLVNNYFAKKNAEYYLGGLQKWKHRWEKCVELQGDLC</sequence>
<proteinExistence type="predicted"/>
<dbReference type="GO" id="GO:0003676">
    <property type="term" value="F:nucleic acid binding"/>
    <property type="evidence" value="ECO:0007669"/>
    <property type="project" value="InterPro"/>
</dbReference>
<dbReference type="InterPro" id="IPR036397">
    <property type="entry name" value="RNaseH_sf"/>
</dbReference>
<dbReference type="Pfam" id="PF01359">
    <property type="entry name" value="Transposase_1"/>
    <property type="match status" value="1"/>
</dbReference>
<dbReference type="PANTHER" id="PTHR46060:SF1">
    <property type="entry name" value="MARINER MOS1 TRANSPOSASE-LIKE PROTEIN"/>
    <property type="match status" value="1"/>
</dbReference>
<dbReference type="EMBL" id="BMAU01021195">
    <property type="protein sequence ID" value="GFX97046.1"/>
    <property type="molecule type" value="Genomic_DNA"/>
</dbReference>
<protein>
    <submittedName>
        <fullName evidence="1">Mariner Mos1 transposase</fullName>
    </submittedName>
</protein>
<dbReference type="InterPro" id="IPR001888">
    <property type="entry name" value="Transposase_1"/>
</dbReference>
<name>A0A8X6RKH9_TRICX</name>
<keyword evidence="2" id="KW-1185">Reference proteome</keyword>
<dbReference type="Proteomes" id="UP000887159">
    <property type="component" value="Unassembled WGS sequence"/>
</dbReference>
<reference evidence="1" key="1">
    <citation type="submission" date="2020-08" db="EMBL/GenBank/DDBJ databases">
        <title>Multicomponent nature underlies the extraordinary mechanical properties of spider dragline silk.</title>
        <authorList>
            <person name="Kono N."/>
            <person name="Nakamura H."/>
            <person name="Mori M."/>
            <person name="Yoshida Y."/>
            <person name="Ohtoshi R."/>
            <person name="Malay A.D."/>
            <person name="Moran D.A.P."/>
            <person name="Tomita M."/>
            <person name="Numata K."/>
            <person name="Arakawa K."/>
        </authorList>
    </citation>
    <scope>NUCLEOTIDE SEQUENCE</scope>
</reference>
<accession>A0A8X6RKH9</accession>
<dbReference type="PANTHER" id="PTHR46060">
    <property type="entry name" value="MARINER MOS1 TRANSPOSASE-LIKE PROTEIN"/>
    <property type="match status" value="1"/>
</dbReference>
<dbReference type="AlphaFoldDB" id="A0A8X6RKH9"/>
<dbReference type="Gene3D" id="3.30.420.10">
    <property type="entry name" value="Ribonuclease H-like superfamily/Ribonuclease H"/>
    <property type="match status" value="1"/>
</dbReference>
<evidence type="ECO:0000313" key="1">
    <source>
        <dbReference type="EMBL" id="GFX97046.1"/>
    </source>
</evidence>
<comment type="caution">
    <text evidence="1">The sequence shown here is derived from an EMBL/GenBank/DDBJ whole genome shotgun (WGS) entry which is preliminary data.</text>
</comment>
<dbReference type="InterPro" id="IPR052709">
    <property type="entry name" value="Transposase-MT_Hybrid"/>
</dbReference>